<dbReference type="InterPro" id="IPR036788">
    <property type="entry name" value="T_IF-3_C_sf"/>
</dbReference>
<reference evidence="6" key="2">
    <citation type="submission" date="2025-09" db="UniProtKB">
        <authorList>
            <consortium name="Ensembl"/>
        </authorList>
    </citation>
    <scope>IDENTIFICATION</scope>
</reference>
<dbReference type="NCBIfam" id="TIGR00168">
    <property type="entry name" value="infC"/>
    <property type="match status" value="1"/>
</dbReference>
<dbReference type="InterPro" id="IPR036787">
    <property type="entry name" value="T_IF-3_N_sf"/>
</dbReference>
<dbReference type="GO" id="GO:0032790">
    <property type="term" value="P:ribosome disassembly"/>
    <property type="evidence" value="ECO:0007669"/>
    <property type="project" value="Ensembl"/>
</dbReference>
<evidence type="ECO:0000313" key="6">
    <source>
        <dbReference type="Ensembl" id="ENSSPUP00000006855.1"/>
    </source>
</evidence>
<dbReference type="AlphaFoldDB" id="A0A8D0L4F8"/>
<dbReference type="GO" id="GO:0008135">
    <property type="term" value="F:translation factor activity, RNA binding"/>
    <property type="evidence" value="ECO:0007669"/>
    <property type="project" value="Ensembl"/>
</dbReference>
<keyword evidence="3" id="KW-0648">Protein biosynthesis</keyword>
<proteinExistence type="inferred from homology"/>
<name>A0A8D0L4F8_SPHPU</name>
<keyword evidence="2" id="KW-0396">Initiation factor</keyword>
<evidence type="ECO:0000313" key="7">
    <source>
        <dbReference type="Proteomes" id="UP000694392"/>
    </source>
</evidence>
<gene>
    <name evidence="6" type="primary">MTIF3</name>
</gene>
<dbReference type="PANTHER" id="PTHR10938:SF0">
    <property type="entry name" value="TRANSLATION INITIATION FACTOR IF-3, MITOCHONDRIAL"/>
    <property type="match status" value="1"/>
</dbReference>
<dbReference type="Ensembl" id="ENSSPUT00000007293.1">
    <property type="protein sequence ID" value="ENSSPUP00000006855.1"/>
    <property type="gene ID" value="ENSSPUG00000005295.1"/>
</dbReference>
<dbReference type="Pfam" id="PF05198">
    <property type="entry name" value="IF3_N"/>
    <property type="match status" value="1"/>
</dbReference>
<feature type="compositionally biased region" description="Basic and acidic residues" evidence="4">
    <location>
        <begin position="257"/>
        <end position="270"/>
    </location>
</feature>
<keyword evidence="7" id="KW-1185">Reference proteome</keyword>
<dbReference type="GeneTree" id="ENSGT00390000014424"/>
<dbReference type="GO" id="GO:0003743">
    <property type="term" value="F:translation initiation factor activity"/>
    <property type="evidence" value="ECO:0007669"/>
    <property type="project" value="UniProtKB-KW"/>
</dbReference>
<dbReference type="OMA" id="SAGCVRW"/>
<dbReference type="GO" id="GO:0005739">
    <property type="term" value="C:mitochondrion"/>
    <property type="evidence" value="ECO:0007669"/>
    <property type="project" value="TreeGrafter"/>
</dbReference>
<evidence type="ECO:0000256" key="3">
    <source>
        <dbReference type="ARBA" id="ARBA00022917"/>
    </source>
</evidence>
<feature type="domain" description="Translation initiation factor 3 N-terminal" evidence="5">
    <location>
        <begin position="84"/>
        <end position="152"/>
    </location>
</feature>
<dbReference type="SUPFAM" id="SSF54364">
    <property type="entry name" value="Translation initiation factor IF3, N-terminal domain"/>
    <property type="match status" value="1"/>
</dbReference>
<evidence type="ECO:0000256" key="2">
    <source>
        <dbReference type="ARBA" id="ARBA00022540"/>
    </source>
</evidence>
<evidence type="ECO:0000256" key="4">
    <source>
        <dbReference type="SAM" id="MobiDB-lite"/>
    </source>
</evidence>
<dbReference type="InterPro" id="IPR001288">
    <property type="entry name" value="Translation_initiation_fac_3"/>
</dbReference>
<feature type="region of interest" description="Disordered" evidence="4">
    <location>
        <begin position="257"/>
        <end position="279"/>
    </location>
</feature>
<evidence type="ECO:0000259" key="5">
    <source>
        <dbReference type="Pfam" id="PF05198"/>
    </source>
</evidence>
<sequence>MAAVCVRKLTYQALRNEASCITRHFGSLLVQTMQKTTLSQSWVRMDWTKKELVFIPTKAFGTLDETKGKPVGEKTNAQISFENVGRKIPHRLIQIIDENGENQGIMHRVNVIKIMDERNVKLVLLQENADPPVYRLMTGKQLHEERLKFKEKEKASPKTGTTQPKELTLSTVIGKHDFETKIKHIQQWIDDKHHVKITLWQKNVANGPEEMLAFFGRILEKMPGKATYVSTPKVVREGRSICVLRHMSDKEIHQYHKMEKDKHVPKENGNKTESYVLHQ</sequence>
<dbReference type="Proteomes" id="UP000694392">
    <property type="component" value="Unplaced"/>
</dbReference>
<dbReference type="SUPFAM" id="SSF55200">
    <property type="entry name" value="Translation initiation factor IF3, C-terminal domain"/>
    <property type="match status" value="1"/>
</dbReference>
<accession>A0A8D0L4F8</accession>
<dbReference type="InterPro" id="IPR019814">
    <property type="entry name" value="Translation_initiation_fac_3_N"/>
</dbReference>
<comment type="similarity">
    <text evidence="1">Belongs to the IF-3 family.</text>
</comment>
<dbReference type="GO" id="GO:0043024">
    <property type="term" value="F:ribosomal small subunit binding"/>
    <property type="evidence" value="ECO:0007669"/>
    <property type="project" value="Ensembl"/>
</dbReference>
<dbReference type="Gene3D" id="3.30.110.10">
    <property type="entry name" value="Translation initiation factor 3 (IF-3), C-terminal domain"/>
    <property type="match status" value="1"/>
</dbReference>
<organism evidence="6 7">
    <name type="scientific">Sphenodon punctatus</name>
    <name type="common">Tuatara</name>
    <name type="synonym">Hatteria punctata</name>
    <dbReference type="NCBI Taxonomy" id="8508"/>
    <lineage>
        <taxon>Eukaryota</taxon>
        <taxon>Metazoa</taxon>
        <taxon>Chordata</taxon>
        <taxon>Craniata</taxon>
        <taxon>Vertebrata</taxon>
        <taxon>Euteleostomi</taxon>
        <taxon>Lepidosauria</taxon>
        <taxon>Sphenodontia</taxon>
        <taxon>Sphenodontidae</taxon>
        <taxon>Sphenodon</taxon>
    </lineage>
</organism>
<dbReference type="GO" id="GO:0070124">
    <property type="term" value="P:mitochondrial translational initiation"/>
    <property type="evidence" value="ECO:0007669"/>
    <property type="project" value="TreeGrafter"/>
</dbReference>
<protein>
    <submittedName>
        <fullName evidence="6">Mitochondrial translational initiation factor 3</fullName>
    </submittedName>
</protein>
<dbReference type="Gene3D" id="3.10.20.80">
    <property type="entry name" value="Translation initiation factor 3 (IF-3), N-terminal domain"/>
    <property type="match status" value="1"/>
</dbReference>
<reference evidence="6" key="1">
    <citation type="submission" date="2025-08" db="UniProtKB">
        <authorList>
            <consortium name="Ensembl"/>
        </authorList>
    </citation>
    <scope>IDENTIFICATION</scope>
</reference>
<dbReference type="PANTHER" id="PTHR10938">
    <property type="entry name" value="TRANSLATION INITIATION FACTOR IF-3"/>
    <property type="match status" value="1"/>
</dbReference>
<evidence type="ECO:0000256" key="1">
    <source>
        <dbReference type="ARBA" id="ARBA00005439"/>
    </source>
</evidence>
<dbReference type="FunFam" id="3.10.20.80:FF:000002">
    <property type="entry name" value="Mitochondrial translational initiation factor 3"/>
    <property type="match status" value="1"/>
</dbReference>